<dbReference type="Proteomes" id="UP000199092">
    <property type="component" value="Chromosome I"/>
</dbReference>
<evidence type="ECO:0000313" key="3">
    <source>
        <dbReference type="Proteomes" id="UP000199092"/>
    </source>
</evidence>
<proteinExistence type="predicted"/>
<evidence type="ECO:0008006" key="4">
    <source>
        <dbReference type="Google" id="ProtNLM"/>
    </source>
</evidence>
<dbReference type="OrthoDB" id="4170050at2"/>
<evidence type="ECO:0000256" key="1">
    <source>
        <dbReference type="SAM" id="SignalP"/>
    </source>
</evidence>
<feature type="signal peptide" evidence="1">
    <location>
        <begin position="1"/>
        <end position="26"/>
    </location>
</feature>
<protein>
    <recommendedName>
        <fullName evidence="4">Lipoprotein</fullName>
    </recommendedName>
</protein>
<reference evidence="2 3" key="1">
    <citation type="submission" date="2016-10" db="EMBL/GenBank/DDBJ databases">
        <authorList>
            <person name="de Groot N.N."/>
        </authorList>
    </citation>
    <scope>NUCLEOTIDE SEQUENCE [LARGE SCALE GENOMIC DNA]</scope>
    <source>
        <strain evidence="2 3">DSM 21741</strain>
    </source>
</reference>
<dbReference type="STRING" id="546871.SAMN04488543_3350"/>
<keyword evidence="1" id="KW-0732">Signal</keyword>
<dbReference type="AlphaFoldDB" id="A0A1H1YLQ2"/>
<organism evidence="2 3">
    <name type="scientific">Friedmanniella luteola</name>
    <dbReference type="NCBI Taxonomy" id="546871"/>
    <lineage>
        <taxon>Bacteria</taxon>
        <taxon>Bacillati</taxon>
        <taxon>Actinomycetota</taxon>
        <taxon>Actinomycetes</taxon>
        <taxon>Propionibacteriales</taxon>
        <taxon>Nocardioidaceae</taxon>
        <taxon>Friedmanniella</taxon>
    </lineage>
</organism>
<gene>
    <name evidence="2" type="ORF">SAMN04488543_3350</name>
</gene>
<accession>A0A1H1YLQ2</accession>
<name>A0A1H1YLQ2_9ACTN</name>
<sequence length="257" mass="26098">MRLTPLLTAAVLVAAPVAVTALPASAATCSTPTTTTQVTPRTVVVDTTGTSGFDVVVAVAHHGCAIGPVRAVVTSPTKGTATLDLSAEAGNATTTFYVGGLDLTAAELDDADAGTWKIRSSSAWAADEAGLSAPDAKTARSSTTASVLADADLTADATSSALKKGRIAKGRAMTVKGTLTRARWEAGTSTGYAKQRVEVQFRTPKGTYKKLKTVTTKAGGTFAVGVKATQDGCYRVRFGGSRTVAAVASPGECVDVR</sequence>
<dbReference type="EMBL" id="LT629749">
    <property type="protein sequence ID" value="SDT22373.1"/>
    <property type="molecule type" value="Genomic_DNA"/>
</dbReference>
<feature type="chain" id="PRO_5009266705" description="Lipoprotein" evidence="1">
    <location>
        <begin position="27"/>
        <end position="257"/>
    </location>
</feature>
<evidence type="ECO:0000313" key="2">
    <source>
        <dbReference type="EMBL" id="SDT22373.1"/>
    </source>
</evidence>
<keyword evidence="3" id="KW-1185">Reference proteome</keyword>
<dbReference type="RefSeq" id="WP_091414220.1">
    <property type="nucleotide sequence ID" value="NZ_LT629749.1"/>
</dbReference>